<name>A0A445DLT7_ARAHY</name>
<dbReference type="EMBL" id="SDMP01000003">
    <property type="protein sequence ID" value="RYR64155.1"/>
    <property type="molecule type" value="Genomic_DNA"/>
</dbReference>
<dbReference type="Proteomes" id="UP000289738">
    <property type="component" value="Chromosome A03"/>
</dbReference>
<protein>
    <submittedName>
        <fullName evidence="1">Uncharacterized protein</fullName>
    </submittedName>
</protein>
<sequence length="101" mass="11889">MMQDVCQGHDHLMIWLRLDIKKELDIYFSTDKGFKRRHLTNRTNRALSRSSKYTGGSATFMNTRSRLSKSWECEATLAETFISVSLYFTSLTFYYIQTLDI</sequence>
<reference evidence="1 2" key="1">
    <citation type="submission" date="2019-01" db="EMBL/GenBank/DDBJ databases">
        <title>Sequencing of cultivated peanut Arachis hypogaea provides insights into genome evolution and oil improvement.</title>
        <authorList>
            <person name="Chen X."/>
        </authorList>
    </citation>
    <scope>NUCLEOTIDE SEQUENCE [LARGE SCALE GENOMIC DNA]</scope>
    <source>
        <strain evidence="2">cv. Fuhuasheng</strain>
        <tissue evidence="1">Leaves</tissue>
    </source>
</reference>
<evidence type="ECO:0000313" key="1">
    <source>
        <dbReference type="EMBL" id="RYR64155.1"/>
    </source>
</evidence>
<accession>A0A445DLT7</accession>
<dbReference type="AlphaFoldDB" id="A0A445DLT7"/>
<comment type="caution">
    <text evidence="1">The sequence shown here is derived from an EMBL/GenBank/DDBJ whole genome shotgun (WGS) entry which is preliminary data.</text>
</comment>
<evidence type="ECO:0000313" key="2">
    <source>
        <dbReference type="Proteomes" id="UP000289738"/>
    </source>
</evidence>
<organism evidence="1 2">
    <name type="scientific">Arachis hypogaea</name>
    <name type="common">Peanut</name>
    <dbReference type="NCBI Taxonomy" id="3818"/>
    <lineage>
        <taxon>Eukaryota</taxon>
        <taxon>Viridiplantae</taxon>
        <taxon>Streptophyta</taxon>
        <taxon>Embryophyta</taxon>
        <taxon>Tracheophyta</taxon>
        <taxon>Spermatophyta</taxon>
        <taxon>Magnoliopsida</taxon>
        <taxon>eudicotyledons</taxon>
        <taxon>Gunneridae</taxon>
        <taxon>Pentapetalae</taxon>
        <taxon>rosids</taxon>
        <taxon>fabids</taxon>
        <taxon>Fabales</taxon>
        <taxon>Fabaceae</taxon>
        <taxon>Papilionoideae</taxon>
        <taxon>50 kb inversion clade</taxon>
        <taxon>dalbergioids sensu lato</taxon>
        <taxon>Dalbergieae</taxon>
        <taxon>Pterocarpus clade</taxon>
        <taxon>Arachis</taxon>
    </lineage>
</organism>
<keyword evidence="2" id="KW-1185">Reference proteome</keyword>
<gene>
    <name evidence="1" type="ORF">Ahy_A03g010286</name>
</gene>
<proteinExistence type="predicted"/>